<evidence type="ECO:0000256" key="1">
    <source>
        <dbReference type="SAM" id="Phobius"/>
    </source>
</evidence>
<dbReference type="AlphaFoldDB" id="F8AKT1"/>
<feature type="transmembrane region" description="Helical" evidence="1">
    <location>
        <begin position="83"/>
        <end position="101"/>
    </location>
</feature>
<organism evidence="2 3">
    <name type="scientific">Methanothermococcus okinawensis (strain DSM 14208 / JCM 11175 / IH1)</name>
    <dbReference type="NCBI Taxonomy" id="647113"/>
    <lineage>
        <taxon>Archaea</taxon>
        <taxon>Methanobacteriati</taxon>
        <taxon>Methanobacteriota</taxon>
        <taxon>Methanomada group</taxon>
        <taxon>Methanococci</taxon>
        <taxon>Methanococcales</taxon>
        <taxon>Methanococcaceae</taxon>
        <taxon>Methanothermococcus</taxon>
    </lineage>
</organism>
<proteinExistence type="predicted"/>
<protein>
    <submittedName>
        <fullName evidence="2">Uncharacterized protein</fullName>
    </submittedName>
</protein>
<dbReference type="GeneID" id="10772563"/>
<dbReference type="EMBL" id="CP002792">
    <property type="protein sequence ID" value="AEH06425.1"/>
    <property type="molecule type" value="Genomic_DNA"/>
</dbReference>
<keyword evidence="3" id="KW-1185">Reference proteome</keyword>
<name>F8AKT1_METOI</name>
<keyword evidence="1" id="KW-0812">Transmembrane</keyword>
<gene>
    <name evidence="2" type="ordered locus">Metok_0441</name>
</gene>
<dbReference type="KEGG" id="mok:Metok_0441"/>
<evidence type="ECO:0000313" key="3">
    <source>
        <dbReference type="Proteomes" id="UP000009296"/>
    </source>
</evidence>
<keyword evidence="1" id="KW-0472">Membrane</keyword>
<dbReference type="RefSeq" id="WP_013866611.1">
    <property type="nucleotide sequence ID" value="NC_015636.1"/>
</dbReference>
<feature type="transmembrane region" description="Helical" evidence="1">
    <location>
        <begin position="113"/>
        <end position="131"/>
    </location>
</feature>
<sequence length="134" mass="15433">MNPNENEQENKIRLKNKSVGAIVGFFIWLILYIIIGFSVSSISNHAFNYLLYVISVISCSTFVLIGIYLFNKENPIVKELLKIDIGFLLVGIICAVIEITLHQSYNYDRNLPLIIYVVRLITIYMTIDKIIEMK</sequence>
<reference evidence="2" key="1">
    <citation type="submission" date="2011-05" db="EMBL/GenBank/DDBJ databases">
        <title>Complete sequence of chromosome of Methanothermococcus okinawensis IH1.</title>
        <authorList>
            <consortium name="US DOE Joint Genome Institute"/>
            <person name="Lucas S."/>
            <person name="Han J."/>
            <person name="Lapidus A."/>
            <person name="Cheng J.-F."/>
            <person name="Goodwin L."/>
            <person name="Pitluck S."/>
            <person name="Peters L."/>
            <person name="Mikhailova N."/>
            <person name="Held B."/>
            <person name="Han C."/>
            <person name="Tapia R."/>
            <person name="Land M."/>
            <person name="Hauser L."/>
            <person name="Kyrpides N."/>
            <person name="Ivanova N."/>
            <person name="Pagani I."/>
            <person name="Sieprawska-Lupa M."/>
            <person name="Takai K."/>
            <person name="Miyazaki J."/>
            <person name="Whitman W."/>
            <person name="Woyke T."/>
        </authorList>
    </citation>
    <scope>NUCLEOTIDE SEQUENCE [LARGE SCALE GENOMIC DNA]</scope>
    <source>
        <strain evidence="2">IH1</strain>
    </source>
</reference>
<dbReference type="STRING" id="647113.Metok_0441"/>
<dbReference type="eggNOG" id="ENOG502N59I">
    <property type="taxonomic scope" value="Archaea"/>
</dbReference>
<keyword evidence="1" id="KW-1133">Transmembrane helix</keyword>
<dbReference type="HOGENOM" id="CLU_1891459_0_0_2"/>
<accession>F8AKT1</accession>
<dbReference type="Proteomes" id="UP000009296">
    <property type="component" value="Chromosome"/>
</dbReference>
<evidence type="ECO:0000313" key="2">
    <source>
        <dbReference type="EMBL" id="AEH06425.1"/>
    </source>
</evidence>
<feature type="transmembrane region" description="Helical" evidence="1">
    <location>
        <begin position="49"/>
        <end position="71"/>
    </location>
</feature>
<feature type="transmembrane region" description="Helical" evidence="1">
    <location>
        <begin position="21"/>
        <end position="43"/>
    </location>
</feature>